<evidence type="ECO:0000256" key="1">
    <source>
        <dbReference type="ARBA" id="ARBA00022729"/>
    </source>
</evidence>
<dbReference type="AlphaFoldDB" id="A0A1V3ICP3"/>
<comment type="caution">
    <text evidence="4">The sequence shown here is derived from an EMBL/GenBank/DDBJ whole genome shotgun (WGS) entry which is preliminary data.</text>
</comment>
<feature type="region of interest" description="Disordered" evidence="3">
    <location>
        <begin position="1"/>
        <end position="58"/>
    </location>
</feature>
<dbReference type="EMBL" id="MLHH01000002">
    <property type="protein sequence ID" value="OOF37705.1"/>
    <property type="molecule type" value="Genomic_DNA"/>
</dbReference>
<name>A0A1V3ICP3_9PAST</name>
<sequence length="98" mass="10940">MYNQSTNQPINQSTNQPINQSTNQPINQSTNQPINQSTNQPINQSTNQPINQPHSPISLLPLNELTNIKTPEKLTALSDGLLVCDFIFGMQGMFVFEK</sequence>
<dbReference type="Proteomes" id="UP000189437">
    <property type="component" value="Unassembled WGS sequence"/>
</dbReference>
<keyword evidence="2" id="KW-0677">Repeat</keyword>
<dbReference type="PANTHER" id="PTHR36489">
    <property type="entry name" value="PROTEIN-COUPLED RECEPTOR GPR1, PUTATIVE-RELATED"/>
    <property type="match status" value="1"/>
</dbReference>
<keyword evidence="1" id="KW-0732">Signal</keyword>
<proteinExistence type="predicted"/>
<keyword evidence="5" id="KW-1185">Reference proteome</keyword>
<evidence type="ECO:0000313" key="5">
    <source>
        <dbReference type="Proteomes" id="UP000189437"/>
    </source>
</evidence>
<feature type="compositionally biased region" description="Polar residues" evidence="3">
    <location>
        <begin position="1"/>
        <end position="55"/>
    </location>
</feature>
<dbReference type="PANTHER" id="PTHR36489:SF1">
    <property type="entry name" value="G-PROTEIN COUPLED RECEPTORS FAMILY 1 PROFILE DOMAIN-CONTAINING PROTEIN"/>
    <property type="match status" value="1"/>
</dbReference>
<protein>
    <submittedName>
        <fullName evidence="4">Uncharacterized protein</fullName>
    </submittedName>
</protein>
<reference evidence="4 5" key="1">
    <citation type="submission" date="2016-10" db="EMBL/GenBank/DDBJ databases">
        <title>Rodentibacter gen. nov. and new species.</title>
        <authorList>
            <person name="Christensen H."/>
        </authorList>
    </citation>
    <scope>NUCLEOTIDE SEQUENCE [LARGE SCALE GENOMIC DNA]</scope>
    <source>
        <strain evidence="4 5">Ac69</strain>
    </source>
</reference>
<evidence type="ECO:0000256" key="3">
    <source>
        <dbReference type="SAM" id="MobiDB-lite"/>
    </source>
</evidence>
<organism evidence="4 5">
    <name type="scientific">Rodentibacter heidelbergensis</name>
    <dbReference type="NCBI Taxonomy" id="1908258"/>
    <lineage>
        <taxon>Bacteria</taxon>
        <taxon>Pseudomonadati</taxon>
        <taxon>Pseudomonadota</taxon>
        <taxon>Gammaproteobacteria</taxon>
        <taxon>Pasteurellales</taxon>
        <taxon>Pasteurellaceae</taxon>
        <taxon>Rodentibacter</taxon>
    </lineage>
</organism>
<dbReference type="Pfam" id="PF04886">
    <property type="entry name" value="PT"/>
    <property type="match status" value="1"/>
</dbReference>
<dbReference type="RefSeq" id="WP_279625930.1">
    <property type="nucleotide sequence ID" value="NZ_MLHH01000002.1"/>
</dbReference>
<evidence type="ECO:0000256" key="2">
    <source>
        <dbReference type="ARBA" id="ARBA00022737"/>
    </source>
</evidence>
<accession>A0A1V3ICP3</accession>
<dbReference type="InterPro" id="IPR006970">
    <property type="entry name" value="PT"/>
</dbReference>
<gene>
    <name evidence="4" type="ORF">BKK48_00250</name>
</gene>
<evidence type="ECO:0000313" key="4">
    <source>
        <dbReference type="EMBL" id="OOF37705.1"/>
    </source>
</evidence>